<evidence type="ECO:0000313" key="4">
    <source>
        <dbReference type="Proteomes" id="UP000003094"/>
    </source>
</evidence>
<accession>A0A2R9SM33</accession>
<dbReference type="InterPro" id="IPR002347">
    <property type="entry name" value="SDR_fam"/>
</dbReference>
<dbReference type="SUPFAM" id="SSF51735">
    <property type="entry name" value="NAD(P)-binding Rossmann-fold domains"/>
    <property type="match status" value="1"/>
</dbReference>
<comment type="similarity">
    <text evidence="2">Belongs to the short-chain dehydrogenases/reductases (SDR) family.</text>
</comment>
<dbReference type="Gene3D" id="3.40.50.720">
    <property type="entry name" value="NAD(P)-binding Rossmann-like Domain"/>
    <property type="match status" value="1"/>
</dbReference>
<organism evidence="3 4">
    <name type="scientific">Paenibacillus vortex V453</name>
    <dbReference type="NCBI Taxonomy" id="715225"/>
    <lineage>
        <taxon>Bacteria</taxon>
        <taxon>Bacillati</taxon>
        <taxon>Bacillota</taxon>
        <taxon>Bacilli</taxon>
        <taxon>Bacillales</taxon>
        <taxon>Paenibacillaceae</taxon>
        <taxon>Paenibacillus</taxon>
    </lineage>
</organism>
<evidence type="ECO:0000256" key="2">
    <source>
        <dbReference type="RuleBase" id="RU000363"/>
    </source>
</evidence>
<comment type="caution">
    <text evidence="3">The sequence shown here is derived from an EMBL/GenBank/DDBJ whole genome shotgun (WGS) entry which is preliminary data.</text>
</comment>
<dbReference type="PRINTS" id="PR00080">
    <property type="entry name" value="SDRFAMILY"/>
</dbReference>
<keyword evidence="1" id="KW-0560">Oxidoreductase</keyword>
<keyword evidence="4" id="KW-1185">Reference proteome</keyword>
<dbReference type="Proteomes" id="UP000003094">
    <property type="component" value="Unassembled WGS sequence"/>
</dbReference>
<evidence type="ECO:0000256" key="1">
    <source>
        <dbReference type="ARBA" id="ARBA00023002"/>
    </source>
</evidence>
<dbReference type="PANTHER" id="PTHR43157">
    <property type="entry name" value="PHOSPHATIDYLINOSITOL-GLYCAN BIOSYNTHESIS CLASS F PROTEIN-RELATED"/>
    <property type="match status" value="1"/>
</dbReference>
<sequence length="288" mass="31342">MNDMAGSIIIVTGANSGMGLVTTIELAKLGAHVVMACRSQSRGEAALHQALEESGSTELELMTLDLGSFDSIRAFAADFKAKHNKLDVLVNNAGVVTIKRELTKDGYEAMIGVNHLGHFLLTNELLEPLQRARQGRIVNVSSGAHKVGSIHWGDPNLAKGFNVAKGYAQSKLANILFTKELARRLQPTRVTVNALHPGAVSTSLGVNRDTGFGKAVYKLLRPFFLTALEGARTAIYLASSPEVEHVTGEYYVKCKPDKTTEKARDPKLAARLWEWSEQQVGMKQGMDR</sequence>
<dbReference type="Pfam" id="PF00106">
    <property type="entry name" value="adh_short"/>
    <property type="match status" value="1"/>
</dbReference>
<dbReference type="CDD" id="cd05327">
    <property type="entry name" value="retinol-DH_like_SDR_c_like"/>
    <property type="match status" value="1"/>
</dbReference>
<evidence type="ECO:0000313" key="3">
    <source>
        <dbReference type="EMBL" id="EFU38427.1"/>
    </source>
</evidence>
<protein>
    <submittedName>
        <fullName evidence="3">Short-chain dehydrogenase/reductase SDR</fullName>
    </submittedName>
</protein>
<gene>
    <name evidence="3" type="ORF">PVOR_30503</name>
</gene>
<dbReference type="AlphaFoldDB" id="A0A2R9SM33"/>
<name>A0A2R9SM33_9BACL</name>
<dbReference type="PANTHER" id="PTHR43157:SF31">
    <property type="entry name" value="PHOSPHATIDYLINOSITOL-GLYCAN BIOSYNTHESIS CLASS F PROTEIN"/>
    <property type="match status" value="1"/>
</dbReference>
<proteinExistence type="inferred from homology"/>
<dbReference type="RefSeq" id="WP_006212801.1">
    <property type="nucleotide sequence ID" value="NZ_ADHJ01000053.1"/>
</dbReference>
<dbReference type="GO" id="GO:0016491">
    <property type="term" value="F:oxidoreductase activity"/>
    <property type="evidence" value="ECO:0007669"/>
    <property type="project" value="UniProtKB-KW"/>
</dbReference>
<dbReference type="InterPro" id="IPR036291">
    <property type="entry name" value="NAD(P)-bd_dom_sf"/>
</dbReference>
<reference evidence="3 4" key="1">
    <citation type="journal article" date="2010" name="BMC Genomics">
        <title>Genome sequence of the pattern forming Paenibacillus vortex bacterium reveals potential for thriving in complex environments.</title>
        <authorList>
            <person name="Sirota-Madi A."/>
            <person name="Olender T."/>
            <person name="Helman Y."/>
            <person name="Ingham C."/>
            <person name="Brainis I."/>
            <person name="Roth D."/>
            <person name="Hagi E."/>
            <person name="Brodsky L."/>
            <person name="Leshkowitz D."/>
            <person name="Galatenko V."/>
            <person name="Nikolaev V."/>
            <person name="Mugasimangalam R.C."/>
            <person name="Bransburg-Zabary S."/>
            <person name="Gutnick D.L."/>
            <person name="Lancet D."/>
            <person name="Ben-Jacob E."/>
        </authorList>
    </citation>
    <scope>NUCLEOTIDE SEQUENCE [LARGE SCALE GENOMIC DNA]</scope>
    <source>
        <strain evidence="3 4">V453</strain>
    </source>
</reference>
<dbReference type="KEGG" id="pvo:PVOR_30503"/>
<dbReference type="EMBL" id="ADHJ01000053">
    <property type="protein sequence ID" value="EFU38427.1"/>
    <property type="molecule type" value="Genomic_DNA"/>
</dbReference>
<dbReference type="PRINTS" id="PR00081">
    <property type="entry name" value="GDHRDH"/>
</dbReference>